<dbReference type="PROSITE" id="PS51782">
    <property type="entry name" value="LYSM"/>
    <property type="match status" value="2"/>
</dbReference>
<feature type="chain" id="PRO_5044792890" description="LysM domain-containing protein" evidence="1">
    <location>
        <begin position="26"/>
        <end position="331"/>
    </location>
</feature>
<dbReference type="InterPro" id="IPR018392">
    <property type="entry name" value="LysM"/>
</dbReference>
<feature type="domain" description="LysM" evidence="2">
    <location>
        <begin position="174"/>
        <end position="218"/>
    </location>
</feature>
<dbReference type="Gene3D" id="3.10.350.10">
    <property type="entry name" value="LysM domain"/>
    <property type="match status" value="2"/>
</dbReference>
<name>A0ABD3B9S3_9LAMI</name>
<dbReference type="SUPFAM" id="SSF54106">
    <property type="entry name" value="LysM domain"/>
    <property type="match status" value="1"/>
</dbReference>
<evidence type="ECO:0000256" key="1">
    <source>
        <dbReference type="SAM" id="SignalP"/>
    </source>
</evidence>
<feature type="domain" description="LysM" evidence="2">
    <location>
        <begin position="110"/>
        <end position="157"/>
    </location>
</feature>
<dbReference type="Proteomes" id="UP001632038">
    <property type="component" value="Unassembled WGS sequence"/>
</dbReference>
<dbReference type="CDD" id="cd00118">
    <property type="entry name" value="LysM"/>
    <property type="match status" value="2"/>
</dbReference>
<keyword evidence="1" id="KW-0732">Signal</keyword>
<proteinExistence type="predicted"/>
<feature type="signal peptide" evidence="1">
    <location>
        <begin position="1"/>
        <end position="25"/>
    </location>
</feature>
<protein>
    <recommendedName>
        <fullName evidence="2">LysM domain-containing protein</fullName>
    </recommendedName>
</protein>
<evidence type="ECO:0000313" key="3">
    <source>
        <dbReference type="EMBL" id="KAL3613856.1"/>
    </source>
</evidence>
<dbReference type="AlphaFoldDB" id="A0ABD3B9S3"/>
<accession>A0ABD3B9S3</accession>
<reference evidence="4" key="1">
    <citation type="journal article" date="2024" name="IScience">
        <title>Strigolactones Initiate the Formation of Haustorium-like Structures in Castilleja.</title>
        <authorList>
            <person name="Buerger M."/>
            <person name="Peterson D."/>
            <person name="Chory J."/>
        </authorList>
    </citation>
    <scope>NUCLEOTIDE SEQUENCE [LARGE SCALE GENOMIC DNA]</scope>
</reference>
<organism evidence="3 4">
    <name type="scientific">Castilleja foliolosa</name>
    <dbReference type="NCBI Taxonomy" id="1961234"/>
    <lineage>
        <taxon>Eukaryota</taxon>
        <taxon>Viridiplantae</taxon>
        <taxon>Streptophyta</taxon>
        <taxon>Embryophyta</taxon>
        <taxon>Tracheophyta</taxon>
        <taxon>Spermatophyta</taxon>
        <taxon>Magnoliopsida</taxon>
        <taxon>eudicotyledons</taxon>
        <taxon>Gunneridae</taxon>
        <taxon>Pentapetalae</taxon>
        <taxon>asterids</taxon>
        <taxon>lamiids</taxon>
        <taxon>Lamiales</taxon>
        <taxon>Orobanchaceae</taxon>
        <taxon>Pedicularideae</taxon>
        <taxon>Castillejinae</taxon>
        <taxon>Castilleja</taxon>
    </lineage>
</organism>
<dbReference type="Pfam" id="PF01476">
    <property type="entry name" value="LysM"/>
    <property type="match status" value="2"/>
</dbReference>
<dbReference type="PANTHER" id="PTHR33734:SF11">
    <property type="entry name" value="LYSM DOMAIN-CONTAINING GPI-ANCHORED PROTEIN 2"/>
    <property type="match status" value="1"/>
</dbReference>
<dbReference type="PANTHER" id="PTHR33734">
    <property type="entry name" value="LYSM DOMAIN-CONTAINING GPI-ANCHORED PROTEIN 2"/>
    <property type="match status" value="1"/>
</dbReference>
<dbReference type="EMBL" id="JAVIJP010000107">
    <property type="protein sequence ID" value="KAL3613856.1"/>
    <property type="molecule type" value="Genomic_DNA"/>
</dbReference>
<dbReference type="SMART" id="SM00257">
    <property type="entry name" value="LysM"/>
    <property type="match status" value="2"/>
</dbReference>
<sequence>MVSSKTLLFSTLLLFSITSPNISSAQQPPFSCRSAGATCNALIDYVSPNSTTISAIASLFSVRNNHSLLGANNLSVSTPLSYPIAARRTIQIPFPCICTTNGTGVSDGGPNYTVVPGDTLYHIAAEVFSGLVVFPQIAAANNITDVDLIRVGQRLHIPLPCSCDDVDGQRVVHYGQVVAPGSTVEGIAAQFNTTEATLLRLNNLSSPADLLANSVLDVPLRTCSSMVSNTSRDYPLLVPNGTYIFTANDCVTCSCNAASNWMLHCEPSRINSSSSCSSMGCSGAPNLNLGTSTSSGCNRTTCTYAGYNGQRILTTLASDSTCPFLIIDHLE</sequence>
<comment type="caution">
    <text evidence="3">The sequence shown here is derived from an EMBL/GenBank/DDBJ whole genome shotgun (WGS) entry which is preliminary data.</text>
</comment>
<evidence type="ECO:0000259" key="2">
    <source>
        <dbReference type="PROSITE" id="PS51782"/>
    </source>
</evidence>
<dbReference type="InterPro" id="IPR036779">
    <property type="entry name" value="LysM_dom_sf"/>
</dbReference>
<gene>
    <name evidence="3" type="ORF">CASFOL_041930</name>
</gene>
<keyword evidence="4" id="KW-1185">Reference proteome</keyword>
<evidence type="ECO:0000313" key="4">
    <source>
        <dbReference type="Proteomes" id="UP001632038"/>
    </source>
</evidence>